<dbReference type="PANTHER" id="PTHR35269">
    <property type="entry name" value="SMALL VCP/P97-INTERACTING PROTEIN"/>
    <property type="match status" value="1"/>
</dbReference>
<dbReference type="AlphaFoldDB" id="A0A7M4EK56"/>
<evidence type="ECO:0000256" key="1">
    <source>
        <dbReference type="ARBA" id="ARBA00022707"/>
    </source>
</evidence>
<proteinExistence type="predicted"/>
<protein>
    <submittedName>
        <fullName evidence="5">Small VCP interacting protein</fullName>
    </submittedName>
</protein>
<feature type="compositionally biased region" description="Basic and acidic residues" evidence="4">
    <location>
        <begin position="110"/>
        <end position="119"/>
    </location>
</feature>
<keyword evidence="1" id="KW-0519">Myristate</keyword>
<dbReference type="Pfam" id="PF15811">
    <property type="entry name" value="SVIP"/>
    <property type="match status" value="1"/>
</dbReference>
<evidence type="ECO:0000313" key="5">
    <source>
        <dbReference type="Ensembl" id="ENSCPRP00005010998.1"/>
    </source>
</evidence>
<evidence type="ECO:0000256" key="3">
    <source>
        <dbReference type="ARBA" id="ARBA00023288"/>
    </source>
</evidence>
<dbReference type="GO" id="GO:0010508">
    <property type="term" value="P:positive regulation of autophagy"/>
    <property type="evidence" value="ECO:0007669"/>
    <property type="project" value="TreeGrafter"/>
</dbReference>
<dbReference type="InterPro" id="IPR055366">
    <property type="entry name" value="SVIP_metazoa"/>
</dbReference>
<dbReference type="GO" id="GO:1904293">
    <property type="term" value="P:negative regulation of ERAD pathway"/>
    <property type="evidence" value="ECO:0007669"/>
    <property type="project" value="TreeGrafter"/>
</dbReference>
<feature type="region of interest" description="Disordered" evidence="4">
    <location>
        <begin position="1"/>
        <end position="86"/>
    </location>
</feature>
<evidence type="ECO:0000256" key="4">
    <source>
        <dbReference type="SAM" id="MobiDB-lite"/>
    </source>
</evidence>
<dbReference type="GO" id="GO:0005789">
    <property type="term" value="C:endoplasmic reticulum membrane"/>
    <property type="evidence" value="ECO:0007669"/>
    <property type="project" value="TreeGrafter"/>
</dbReference>
<dbReference type="GO" id="GO:1904153">
    <property type="term" value="P:negative regulation of retrograde protein transport, ER to cytosol"/>
    <property type="evidence" value="ECO:0007669"/>
    <property type="project" value="TreeGrafter"/>
</dbReference>
<evidence type="ECO:0000313" key="6">
    <source>
        <dbReference type="Proteomes" id="UP000594220"/>
    </source>
</evidence>
<keyword evidence="6" id="KW-1185">Reference proteome</keyword>
<name>A0A7M4EK56_CROPO</name>
<dbReference type="Ensembl" id="ENSCPRT00005012974.1">
    <property type="protein sequence ID" value="ENSCPRP00005010998.1"/>
    <property type="gene ID" value="ENSCPRG00005007854.1"/>
</dbReference>
<accession>A0A7M4EK56</accession>
<dbReference type="PANTHER" id="PTHR35269:SF1">
    <property type="entry name" value="SMALL VCP_P97-INTERACTING PROTEIN"/>
    <property type="match status" value="1"/>
</dbReference>
<dbReference type="GO" id="GO:1904240">
    <property type="term" value="P:negative regulation of VCP-NPL4-UFD1 AAA ATPase complex assembly"/>
    <property type="evidence" value="ECO:0007669"/>
    <property type="project" value="TreeGrafter"/>
</dbReference>
<dbReference type="InterPro" id="IPR031632">
    <property type="entry name" value="SVIP"/>
</dbReference>
<reference evidence="5" key="2">
    <citation type="submission" date="2025-09" db="UniProtKB">
        <authorList>
            <consortium name="Ensembl"/>
        </authorList>
    </citation>
    <scope>IDENTIFICATION</scope>
</reference>
<dbReference type="Proteomes" id="UP000594220">
    <property type="component" value="Unplaced"/>
</dbReference>
<dbReference type="GeneTree" id="ENSGT00940000167680"/>
<keyword evidence="2" id="KW-0564">Palmitate</keyword>
<feature type="region of interest" description="Disordered" evidence="4">
    <location>
        <begin position="110"/>
        <end position="163"/>
    </location>
</feature>
<evidence type="ECO:0000256" key="2">
    <source>
        <dbReference type="ARBA" id="ARBA00023139"/>
    </source>
</evidence>
<reference evidence="5" key="1">
    <citation type="submission" date="2025-08" db="UniProtKB">
        <authorList>
            <consortium name="Ensembl"/>
        </authorList>
    </citation>
    <scope>IDENTIFICATION</scope>
</reference>
<keyword evidence="3" id="KW-0449">Lipoprotein</keyword>
<feature type="compositionally biased region" description="Low complexity" evidence="4">
    <location>
        <begin position="33"/>
        <end position="48"/>
    </location>
</feature>
<organism evidence="5 6">
    <name type="scientific">Crocodylus porosus</name>
    <name type="common">Saltwater crocodile</name>
    <name type="synonym">Estuarine crocodile</name>
    <dbReference type="NCBI Taxonomy" id="8502"/>
    <lineage>
        <taxon>Eukaryota</taxon>
        <taxon>Metazoa</taxon>
        <taxon>Chordata</taxon>
        <taxon>Craniata</taxon>
        <taxon>Vertebrata</taxon>
        <taxon>Euteleostomi</taxon>
        <taxon>Archelosauria</taxon>
        <taxon>Archosauria</taxon>
        <taxon>Crocodylia</taxon>
        <taxon>Longirostres</taxon>
        <taxon>Crocodylidae</taxon>
        <taxon>Crocodylus</taxon>
    </lineage>
</organism>
<sequence>PHRALRNPHALLRTAADQPPPQSAGGPRGGAGRSQAAAAPGRQVAPCPGRGGAGAARSVEGRCGRRHGAVPALPGGCRRGRGGDARPEATVHISCKVTLPHMQEIKRRQLAEAAEKRQMEASSRGVKNPFSVEQKKKKQEEMEKRLASSGSVGEGGGLRWQLG</sequence>
<gene>
    <name evidence="5" type="primary">SVIP</name>
</gene>
<feature type="compositionally biased region" description="Gly residues" evidence="4">
    <location>
        <begin position="152"/>
        <end position="163"/>
    </location>
</feature>